<evidence type="ECO:0000256" key="5">
    <source>
        <dbReference type="SAM" id="SignalP"/>
    </source>
</evidence>
<evidence type="ECO:0000259" key="6">
    <source>
        <dbReference type="PROSITE" id="PS51352"/>
    </source>
</evidence>
<dbReference type="AlphaFoldDB" id="A0A1W2ACH5"/>
<dbReference type="Pfam" id="PF00578">
    <property type="entry name" value="AhpC-TSA"/>
    <property type="match status" value="1"/>
</dbReference>
<dbReference type="InterPro" id="IPR000866">
    <property type="entry name" value="AhpC/TSA"/>
</dbReference>
<organism evidence="7 8">
    <name type="scientific">Pedobacter nyackensis</name>
    <dbReference type="NCBI Taxonomy" id="475255"/>
    <lineage>
        <taxon>Bacteria</taxon>
        <taxon>Pseudomonadati</taxon>
        <taxon>Bacteroidota</taxon>
        <taxon>Sphingobacteriia</taxon>
        <taxon>Sphingobacteriales</taxon>
        <taxon>Sphingobacteriaceae</taxon>
        <taxon>Pedobacter</taxon>
    </lineage>
</organism>
<reference evidence="7 8" key="1">
    <citation type="submission" date="2017-04" db="EMBL/GenBank/DDBJ databases">
        <authorList>
            <person name="Afonso C.L."/>
            <person name="Miller P.J."/>
            <person name="Scott M.A."/>
            <person name="Spackman E."/>
            <person name="Goraichik I."/>
            <person name="Dimitrov K.M."/>
            <person name="Suarez D.L."/>
            <person name="Swayne D.E."/>
        </authorList>
    </citation>
    <scope>NUCLEOTIDE SEQUENCE [LARGE SCALE GENOMIC DNA]</scope>
    <source>
        <strain evidence="7 8">DSM 19625</strain>
    </source>
</reference>
<dbReference type="Gene3D" id="3.40.30.10">
    <property type="entry name" value="Glutaredoxin"/>
    <property type="match status" value="1"/>
</dbReference>
<dbReference type="InterPro" id="IPR050553">
    <property type="entry name" value="Thioredoxin_ResA/DsbE_sf"/>
</dbReference>
<keyword evidence="2" id="KW-0201">Cytochrome c-type biogenesis</keyword>
<dbReference type="STRING" id="475255.SAMN04488101_101477"/>
<dbReference type="PROSITE" id="PS51352">
    <property type="entry name" value="THIOREDOXIN_2"/>
    <property type="match status" value="1"/>
</dbReference>
<accession>A0A1W2ACH5</accession>
<evidence type="ECO:0000256" key="1">
    <source>
        <dbReference type="ARBA" id="ARBA00004196"/>
    </source>
</evidence>
<dbReference type="GO" id="GO:0016209">
    <property type="term" value="F:antioxidant activity"/>
    <property type="evidence" value="ECO:0007669"/>
    <property type="project" value="InterPro"/>
</dbReference>
<dbReference type="Proteomes" id="UP000192678">
    <property type="component" value="Unassembled WGS sequence"/>
</dbReference>
<gene>
    <name evidence="7" type="ORF">SAMN04488101_101477</name>
</gene>
<dbReference type="PANTHER" id="PTHR42852:SF6">
    <property type="entry name" value="THIOL:DISULFIDE INTERCHANGE PROTEIN DSBE"/>
    <property type="match status" value="1"/>
</dbReference>
<dbReference type="GO" id="GO:0017004">
    <property type="term" value="P:cytochrome complex assembly"/>
    <property type="evidence" value="ECO:0007669"/>
    <property type="project" value="UniProtKB-KW"/>
</dbReference>
<proteinExistence type="predicted"/>
<name>A0A1W2ACH5_9SPHI</name>
<dbReference type="InterPro" id="IPR013766">
    <property type="entry name" value="Thioredoxin_domain"/>
</dbReference>
<evidence type="ECO:0000256" key="2">
    <source>
        <dbReference type="ARBA" id="ARBA00022748"/>
    </source>
</evidence>
<feature type="chain" id="PRO_5013048797" evidence="5">
    <location>
        <begin position="19"/>
        <end position="377"/>
    </location>
</feature>
<feature type="signal peptide" evidence="5">
    <location>
        <begin position="1"/>
        <end position="18"/>
    </location>
</feature>
<dbReference type="GO" id="GO:0016491">
    <property type="term" value="F:oxidoreductase activity"/>
    <property type="evidence" value="ECO:0007669"/>
    <property type="project" value="InterPro"/>
</dbReference>
<keyword evidence="3" id="KW-1015">Disulfide bond</keyword>
<dbReference type="GO" id="GO:0030313">
    <property type="term" value="C:cell envelope"/>
    <property type="evidence" value="ECO:0007669"/>
    <property type="project" value="UniProtKB-SubCell"/>
</dbReference>
<keyword evidence="5" id="KW-0732">Signal</keyword>
<dbReference type="SUPFAM" id="SSF52833">
    <property type="entry name" value="Thioredoxin-like"/>
    <property type="match status" value="1"/>
</dbReference>
<dbReference type="InterPro" id="IPR017937">
    <property type="entry name" value="Thioredoxin_CS"/>
</dbReference>
<keyword evidence="4" id="KW-0676">Redox-active center</keyword>
<dbReference type="Pfam" id="PF14289">
    <property type="entry name" value="DUF4369"/>
    <property type="match status" value="1"/>
</dbReference>
<dbReference type="PANTHER" id="PTHR42852">
    <property type="entry name" value="THIOL:DISULFIDE INTERCHANGE PROTEIN DSBE"/>
    <property type="match status" value="1"/>
</dbReference>
<evidence type="ECO:0000256" key="3">
    <source>
        <dbReference type="ARBA" id="ARBA00023157"/>
    </source>
</evidence>
<dbReference type="CDD" id="cd02966">
    <property type="entry name" value="TlpA_like_family"/>
    <property type="match status" value="1"/>
</dbReference>
<dbReference type="OrthoDB" id="750178at2"/>
<dbReference type="PROSITE" id="PS00194">
    <property type="entry name" value="THIOREDOXIN_1"/>
    <property type="match status" value="1"/>
</dbReference>
<evidence type="ECO:0000313" key="8">
    <source>
        <dbReference type="Proteomes" id="UP000192678"/>
    </source>
</evidence>
<dbReference type="InterPro" id="IPR025380">
    <property type="entry name" value="DUF4369"/>
</dbReference>
<protein>
    <submittedName>
        <fullName evidence="7">Peroxiredoxin</fullName>
    </submittedName>
</protein>
<comment type="subcellular location">
    <subcellularLocation>
        <location evidence="1">Cell envelope</location>
    </subcellularLocation>
</comment>
<dbReference type="EMBL" id="FWYB01000001">
    <property type="protein sequence ID" value="SMC58344.1"/>
    <property type="molecule type" value="Genomic_DNA"/>
</dbReference>
<sequence>MNKLLLTLLCSVPVLANAESEPFKVTGKIAKAGPKAKVYLTYRAAGSTVKDSALVKNGIFSFQGTVAGPLAAKLSLDHTGAGISQATKNPDVLSIYLDKGNVTVVAKDSVKNAAISGSPINTEYQKYQKAIAAPEKIITDLNTAWAAASMDQKQNEDFVKGFRDRHQPAAAEKARLQQIFIAENPDSYFSLMSLKDMSEYDMDIPKVEPAFNKLSDRLKKSKAGVEFVKLMNIAKSTSIGAIAPDFTQNDVNDKPVKLSDFRGKYVLIDFWASWCGPCRAENPNVVAAYNKFKDKNFTVLGVSLDMPGKKDNWLNAIKADGLIWTQVSDLKGWANAASQMYGVKGIPQNYLVGPDGKIIASNLRAEGLHKKLEELLK</sequence>
<dbReference type="InterPro" id="IPR036249">
    <property type="entry name" value="Thioredoxin-like_sf"/>
</dbReference>
<feature type="domain" description="Thioredoxin" evidence="6">
    <location>
        <begin position="237"/>
        <end position="377"/>
    </location>
</feature>
<evidence type="ECO:0000256" key="4">
    <source>
        <dbReference type="ARBA" id="ARBA00023284"/>
    </source>
</evidence>
<dbReference type="RefSeq" id="WP_084287044.1">
    <property type="nucleotide sequence ID" value="NZ_FWYB01000001.1"/>
</dbReference>
<evidence type="ECO:0000313" key="7">
    <source>
        <dbReference type="EMBL" id="SMC58344.1"/>
    </source>
</evidence>
<keyword evidence="8" id="KW-1185">Reference proteome</keyword>